<dbReference type="InterPro" id="IPR041392">
    <property type="entry name" value="GHD"/>
</dbReference>
<dbReference type="AlphaFoldDB" id="A0AAE1Y6Y8"/>
<dbReference type="InterPro" id="IPR019801">
    <property type="entry name" value="Glyco_hydro_35_CS"/>
</dbReference>
<protein>
    <recommendedName>
        <fullName evidence="3 7">Beta-galactosidase</fullName>
        <ecNumber evidence="3 7">3.2.1.23</ecNumber>
    </recommendedName>
</protein>
<evidence type="ECO:0000256" key="9">
    <source>
        <dbReference type="SAM" id="SignalP"/>
    </source>
</evidence>
<dbReference type="PANTHER" id="PTHR23421">
    <property type="entry name" value="BETA-GALACTOSIDASE RELATED"/>
    <property type="match status" value="1"/>
</dbReference>
<dbReference type="SUPFAM" id="SSF51445">
    <property type="entry name" value="(Trans)glycosidases"/>
    <property type="match status" value="1"/>
</dbReference>
<reference evidence="11" key="2">
    <citation type="journal article" date="2024" name="Plant">
        <title>Genomic evolution and insights into agronomic trait innovations of Sesamum species.</title>
        <authorList>
            <person name="Miao H."/>
            <person name="Wang L."/>
            <person name="Qu L."/>
            <person name="Liu H."/>
            <person name="Sun Y."/>
            <person name="Le M."/>
            <person name="Wang Q."/>
            <person name="Wei S."/>
            <person name="Zheng Y."/>
            <person name="Lin W."/>
            <person name="Duan Y."/>
            <person name="Cao H."/>
            <person name="Xiong S."/>
            <person name="Wang X."/>
            <person name="Wei L."/>
            <person name="Li C."/>
            <person name="Ma Q."/>
            <person name="Ju M."/>
            <person name="Zhao R."/>
            <person name="Li G."/>
            <person name="Mu C."/>
            <person name="Tian Q."/>
            <person name="Mei H."/>
            <person name="Zhang T."/>
            <person name="Gao T."/>
            <person name="Zhang H."/>
        </authorList>
    </citation>
    <scope>NUCLEOTIDE SEQUENCE</scope>
    <source>
        <strain evidence="11">3651</strain>
    </source>
</reference>
<feature type="domain" description="SUEL-type lectin" evidence="10">
    <location>
        <begin position="671"/>
        <end position="758"/>
    </location>
</feature>
<dbReference type="InterPro" id="IPR017853">
    <property type="entry name" value="GH"/>
</dbReference>
<evidence type="ECO:0000259" key="10">
    <source>
        <dbReference type="PROSITE" id="PS50228"/>
    </source>
</evidence>
<keyword evidence="4 9" id="KW-0732">Signal</keyword>
<evidence type="ECO:0000256" key="2">
    <source>
        <dbReference type="ARBA" id="ARBA00009809"/>
    </source>
</evidence>
<dbReference type="FunFam" id="3.20.20.80:FF:000006">
    <property type="entry name" value="Beta-galactosidase"/>
    <property type="match status" value="1"/>
</dbReference>
<dbReference type="Proteomes" id="UP001293254">
    <property type="component" value="Unassembled WGS sequence"/>
</dbReference>
<dbReference type="Pfam" id="PF21467">
    <property type="entry name" value="BetaGal_gal-bd"/>
    <property type="match status" value="2"/>
</dbReference>
<dbReference type="EMBL" id="JACGWO010000006">
    <property type="protein sequence ID" value="KAK4424839.1"/>
    <property type="molecule type" value="Genomic_DNA"/>
</dbReference>
<dbReference type="InterPro" id="IPR048913">
    <property type="entry name" value="BetaGal_gal-bd"/>
</dbReference>
<dbReference type="InterPro" id="IPR000922">
    <property type="entry name" value="Lectin_gal-bd_dom"/>
</dbReference>
<dbReference type="Pfam" id="PF17834">
    <property type="entry name" value="GHD"/>
    <property type="match status" value="1"/>
</dbReference>
<dbReference type="Pfam" id="PF02140">
    <property type="entry name" value="SUEL_Lectin"/>
    <property type="match status" value="1"/>
</dbReference>
<organism evidence="11 12">
    <name type="scientific">Sesamum alatum</name>
    <dbReference type="NCBI Taxonomy" id="300844"/>
    <lineage>
        <taxon>Eukaryota</taxon>
        <taxon>Viridiplantae</taxon>
        <taxon>Streptophyta</taxon>
        <taxon>Embryophyta</taxon>
        <taxon>Tracheophyta</taxon>
        <taxon>Spermatophyta</taxon>
        <taxon>Magnoliopsida</taxon>
        <taxon>eudicotyledons</taxon>
        <taxon>Gunneridae</taxon>
        <taxon>Pentapetalae</taxon>
        <taxon>asterids</taxon>
        <taxon>lamiids</taxon>
        <taxon>Lamiales</taxon>
        <taxon>Pedaliaceae</taxon>
        <taxon>Sesamum</taxon>
    </lineage>
</organism>
<reference evidence="11" key="1">
    <citation type="submission" date="2020-06" db="EMBL/GenBank/DDBJ databases">
        <authorList>
            <person name="Li T."/>
            <person name="Hu X."/>
            <person name="Zhang T."/>
            <person name="Song X."/>
            <person name="Zhang H."/>
            <person name="Dai N."/>
            <person name="Sheng W."/>
            <person name="Hou X."/>
            <person name="Wei L."/>
        </authorList>
    </citation>
    <scope>NUCLEOTIDE SEQUENCE</scope>
    <source>
        <strain evidence="11">3651</strain>
        <tissue evidence="11">Leaf</tissue>
    </source>
</reference>
<dbReference type="InterPro" id="IPR008979">
    <property type="entry name" value="Galactose-bd-like_sf"/>
</dbReference>
<dbReference type="GO" id="GO:0030246">
    <property type="term" value="F:carbohydrate binding"/>
    <property type="evidence" value="ECO:0007669"/>
    <property type="project" value="InterPro"/>
</dbReference>
<evidence type="ECO:0000256" key="4">
    <source>
        <dbReference type="ARBA" id="ARBA00022729"/>
    </source>
</evidence>
<keyword evidence="12" id="KW-1185">Reference proteome</keyword>
<dbReference type="Gene3D" id="3.20.20.80">
    <property type="entry name" value="Glycosidases"/>
    <property type="match status" value="1"/>
</dbReference>
<comment type="catalytic activity">
    <reaction evidence="1 7">
        <text>Hydrolysis of terminal non-reducing beta-D-galactose residues in beta-D-galactosides.</text>
        <dbReference type="EC" id="3.2.1.23"/>
    </reaction>
</comment>
<dbReference type="FunFam" id="2.60.120.260:FF:000142">
    <property type="entry name" value="Beta-galactosidase"/>
    <property type="match status" value="1"/>
</dbReference>
<comment type="caution">
    <text evidence="11">The sequence shown here is derived from an EMBL/GenBank/DDBJ whole genome shotgun (WGS) entry which is preliminary data.</text>
</comment>
<keyword evidence="5 7" id="KW-0378">Hydrolase</keyword>
<evidence type="ECO:0000256" key="5">
    <source>
        <dbReference type="ARBA" id="ARBA00022801"/>
    </source>
</evidence>
<dbReference type="InterPro" id="IPR001944">
    <property type="entry name" value="Glycoside_Hdrlase_35"/>
</dbReference>
<evidence type="ECO:0000256" key="1">
    <source>
        <dbReference type="ARBA" id="ARBA00001412"/>
    </source>
</evidence>
<name>A0AAE1Y6Y8_9LAMI</name>
<dbReference type="CDD" id="cd22842">
    <property type="entry name" value="Gal_Rha_Lectin_BGal"/>
    <property type="match status" value="1"/>
</dbReference>
<dbReference type="Gene3D" id="2.60.120.260">
    <property type="entry name" value="Galactose-binding domain-like"/>
    <property type="match status" value="3"/>
</dbReference>
<evidence type="ECO:0000256" key="7">
    <source>
        <dbReference type="RuleBase" id="RU000675"/>
    </source>
</evidence>
<dbReference type="EC" id="3.2.1.23" evidence="3 7"/>
<dbReference type="InterPro" id="IPR031330">
    <property type="entry name" value="Gly_Hdrlase_35_cat"/>
</dbReference>
<dbReference type="GO" id="GO:0004565">
    <property type="term" value="F:beta-galactosidase activity"/>
    <property type="evidence" value="ECO:0007669"/>
    <property type="project" value="UniProtKB-EC"/>
</dbReference>
<evidence type="ECO:0000313" key="12">
    <source>
        <dbReference type="Proteomes" id="UP001293254"/>
    </source>
</evidence>
<accession>A0AAE1Y6Y8</accession>
<dbReference type="PRINTS" id="PR00742">
    <property type="entry name" value="GLHYDRLASE35"/>
</dbReference>
<keyword evidence="6 7" id="KW-0326">Glycosidase</keyword>
<dbReference type="SUPFAM" id="SSF49785">
    <property type="entry name" value="Galactose-binding domain-like"/>
    <property type="match status" value="2"/>
</dbReference>
<dbReference type="PROSITE" id="PS01182">
    <property type="entry name" value="GLYCOSYL_HYDROL_F35"/>
    <property type="match status" value="1"/>
</dbReference>
<proteinExistence type="inferred from homology"/>
<comment type="similarity">
    <text evidence="2 8">Belongs to the glycosyl hydrolase 35 family.</text>
</comment>
<dbReference type="Pfam" id="PF01301">
    <property type="entry name" value="Glyco_hydro_35"/>
    <property type="match status" value="2"/>
</dbReference>
<dbReference type="InterPro" id="IPR043159">
    <property type="entry name" value="Lectin_gal-bd_sf"/>
</dbReference>
<dbReference type="PROSITE" id="PS50228">
    <property type="entry name" value="SUEL_LECTIN"/>
    <property type="match status" value="1"/>
</dbReference>
<sequence length="758" mass="84890">MGLLLFLTLVLSVPFGCLSIEVSYDNRAIKIDGERKLIISGSIHYPRSTPQMWPSLIKKAKNGGLNAIETYVFWSAHEPQYRHYDFSGNLDLVKFLKIVQDEGLYAILRIGPYVCAEWNFGGLPVWLANMPGVEFRSGNDVFMNEMKNFTTLIGDMMKKENLLASQGGPIILAQIENEYGLVSNTFAERGKSYLNFSINLAESLKLNVPWIMCQQWDVPQMYHGGTNFGRTPGGPYIATTYDYDAPLDEYGNLNQPKWGHLKQLHLLLRSMEKTLTYGDVKSINHGKTVTVTIYNLNGKRACFFGNSNDTDDATVVFEGKKFVIPAWSVSILPDCSTEAYNTARVNTQTSVMVKKPNKADKKPFKWQWRTEHFEHLSSHSSSKRSQFVKGLSSAMQLLDQKIVTNDTSDYLWYMTSVDVDGNDTVWAHKVALQVRTNGHVLHAYVNGKHIGSHYAKIRNFRFTFKRHVKLRQGKNIIALLSSTVGLPNSGAKYETIQHGVIGPVMLIAMDNQAKDLSWNKWVYKVGLHGEDEHLYNDRQNQGWSIRNFPIHQSFVWYKTTFKSPEGEDPVVVDLLGMDKGNVWVNGNHIGRYWPGYLAVQAGCDSTCDYRGKYNPNKCLSNCGQPSQRWYHVPRSFLCEGENTLVLMEELGGNPSLVNVQTVTIGKVCGNAYEGNTLELSCQGGNTISDIKFASFGDPKGTCESYTRGTCESPNTLSLIKKACIGKNSCSIEVSEDAFGSTGYCSGSSLKRLAVEAIC</sequence>
<dbReference type="GO" id="GO:0005975">
    <property type="term" value="P:carbohydrate metabolic process"/>
    <property type="evidence" value="ECO:0007669"/>
    <property type="project" value="InterPro"/>
</dbReference>
<dbReference type="Gene3D" id="2.60.120.740">
    <property type="match status" value="1"/>
</dbReference>
<feature type="chain" id="PRO_5042124052" description="Beta-galactosidase" evidence="9">
    <location>
        <begin position="20"/>
        <end position="758"/>
    </location>
</feature>
<evidence type="ECO:0000256" key="3">
    <source>
        <dbReference type="ARBA" id="ARBA00012756"/>
    </source>
</evidence>
<feature type="signal peptide" evidence="9">
    <location>
        <begin position="1"/>
        <end position="19"/>
    </location>
</feature>
<evidence type="ECO:0000256" key="8">
    <source>
        <dbReference type="RuleBase" id="RU003679"/>
    </source>
</evidence>
<evidence type="ECO:0000313" key="11">
    <source>
        <dbReference type="EMBL" id="KAK4424839.1"/>
    </source>
</evidence>
<evidence type="ECO:0000256" key="6">
    <source>
        <dbReference type="ARBA" id="ARBA00023295"/>
    </source>
</evidence>
<gene>
    <name evidence="11" type="ORF">Salat_1677500</name>
</gene>